<feature type="domain" description="AbiTii" evidence="1">
    <location>
        <begin position="2"/>
        <end position="191"/>
    </location>
</feature>
<organism evidence="2 3">
    <name type="scientific">Flavobacterium lipolyticum</name>
    <dbReference type="NCBI Taxonomy" id="2893754"/>
    <lineage>
        <taxon>Bacteria</taxon>
        <taxon>Pseudomonadati</taxon>
        <taxon>Bacteroidota</taxon>
        <taxon>Flavobacteriia</taxon>
        <taxon>Flavobacteriales</taxon>
        <taxon>Flavobacteriaceae</taxon>
        <taxon>Flavobacterium</taxon>
    </lineage>
</organism>
<gene>
    <name evidence="2" type="ORF">LNQ34_18645</name>
</gene>
<dbReference type="InterPro" id="IPR041304">
    <property type="entry name" value="AbiTii"/>
</dbReference>
<evidence type="ECO:0000259" key="1">
    <source>
        <dbReference type="Pfam" id="PF18864"/>
    </source>
</evidence>
<proteinExistence type="predicted"/>
<keyword evidence="3" id="KW-1185">Reference proteome</keyword>
<reference evidence="2" key="1">
    <citation type="submission" date="2021-11" db="EMBL/GenBank/DDBJ databases">
        <title>Description of novel Flavobacterium species.</title>
        <authorList>
            <person name="Saticioglu I.B."/>
            <person name="Ay H."/>
            <person name="Altun S."/>
            <person name="Duman M."/>
        </authorList>
    </citation>
    <scope>NUCLEOTIDE SEQUENCE</scope>
    <source>
        <strain evidence="2">F-126</strain>
    </source>
</reference>
<dbReference type="RefSeq" id="WP_230000826.1">
    <property type="nucleotide sequence ID" value="NZ_JAJJMN010000002.1"/>
</dbReference>
<name>A0ABS8M6E8_9FLAO</name>
<evidence type="ECO:0000313" key="2">
    <source>
        <dbReference type="EMBL" id="MCC9019793.1"/>
    </source>
</evidence>
<comment type="caution">
    <text evidence="2">The sequence shown here is derived from an EMBL/GenBank/DDBJ whole genome shotgun (WGS) entry which is preliminary data.</text>
</comment>
<evidence type="ECO:0000313" key="3">
    <source>
        <dbReference type="Proteomes" id="UP001430700"/>
    </source>
</evidence>
<sequence>MIKQLIEDLTFDKISLSQALTRAKIIAYKINNNDFKEWLVGEINGGYKGRKLPKHRIIPCDIYAEVSIPFQGTKTIPMDVTSIKDLAGDHSFNEMRITQSIGTLELGQSQSGKNQYGYEYFPMDLTNHFKKMTDEGDSIIAIKRRIQLSQIDYILEQTKQRLLDTLLELNEKFPNLENDYVDSNANNQKVQNIITQNIYGNNSNSNIAVGDNINQSIVADQKIEELINELQKLGVDSNETNELKGILEQEDKKGIGKKVLNWLGKLSTKVVEKGMELQLPVIIEKLQDYL</sequence>
<protein>
    <recommendedName>
        <fullName evidence="1">AbiTii domain-containing protein</fullName>
    </recommendedName>
</protein>
<dbReference type="Pfam" id="PF18864">
    <property type="entry name" value="AbiTii"/>
    <property type="match status" value="1"/>
</dbReference>
<accession>A0ABS8M6E8</accession>
<dbReference type="Proteomes" id="UP001430700">
    <property type="component" value="Unassembled WGS sequence"/>
</dbReference>
<dbReference type="EMBL" id="JAJJMN010000002">
    <property type="protein sequence ID" value="MCC9019793.1"/>
    <property type="molecule type" value="Genomic_DNA"/>
</dbReference>